<dbReference type="Proteomes" id="UP000474077">
    <property type="component" value="Unassembled WGS sequence"/>
</dbReference>
<dbReference type="SMART" id="SM00047">
    <property type="entry name" value="LYZ2"/>
    <property type="match status" value="1"/>
</dbReference>
<dbReference type="Proteomes" id="UP000435059">
    <property type="component" value="Unassembled WGS sequence"/>
</dbReference>
<dbReference type="Pfam" id="PF01832">
    <property type="entry name" value="Glucosaminidase"/>
    <property type="match status" value="1"/>
</dbReference>
<evidence type="ECO:0000313" key="14">
    <source>
        <dbReference type="Proteomes" id="UP000487596"/>
    </source>
</evidence>
<dbReference type="EMBL" id="WDES01000015">
    <property type="protein sequence ID" value="KAB6088135.1"/>
    <property type="molecule type" value="Genomic_DNA"/>
</dbReference>
<dbReference type="InterPro" id="IPR011055">
    <property type="entry name" value="Dup_hybrid_motif"/>
</dbReference>
<reference evidence="8 9" key="1">
    <citation type="submission" date="2016-10" db="EMBL/GenBank/DDBJ databases">
        <authorList>
            <person name="de Groot N.N."/>
        </authorList>
    </citation>
    <scope>NUCLEOTIDE SEQUENCE [LARGE SCALE GENOMIC DNA]</scope>
    <source>
        <strain evidence="8 9">NLAE-zl-C202</strain>
    </source>
</reference>
<feature type="domain" description="Mannosyl-glycoprotein endo-beta-N-acetylglucosamidase-like" evidence="2">
    <location>
        <begin position="1"/>
        <end position="148"/>
    </location>
</feature>
<dbReference type="PANTHER" id="PTHR33308">
    <property type="entry name" value="PEPTIDOGLYCAN HYDROLASE FLGJ"/>
    <property type="match status" value="1"/>
</dbReference>
<dbReference type="Proteomes" id="UP000284417">
    <property type="component" value="Unassembled WGS sequence"/>
</dbReference>
<evidence type="ECO:0000256" key="1">
    <source>
        <dbReference type="ARBA" id="ARBA00022801"/>
    </source>
</evidence>
<dbReference type="Proteomes" id="UP000487596">
    <property type="component" value="Unassembled WGS sequence"/>
</dbReference>
<sequence length="518" mass="56488">MGKNAAYAAQYAEEAKEQMRMYGIPASVILAQAILESSNGQSQLSRECNNHFGIKATASWLKNGGEYGVYTDDRPNEKFCKYKSVGDSYEHHSQFLKQNKRYAQCFTLSPDDYKGWTKGIERAGYATGGGYAASLQRIIEANGLDKYDSEVMAEMRAEGRSFGVENNPRREMPAAHVPQSAGYSFPVEREEFLFITSPFGNRQDPMDATKQQMHKGIDIKTNHEAVLATENGGKVVAVNHNANTAGGKSVTVEYSREDGSKVQCSYLHLSDIAVKVGDVVNASQKLGVSGNTGTRTTGEHLHFGVKSVSADGSKRDMDPAAYLAEIGQKGNIKLQALHNGNDLLAKYKSNAPQEQKVSSEDWMKKILSSEDSGVGISGTNDPILDMAMTTFMSLMMLAAQIDSNDEERQKGLISAMAANRLVDLTSLVPGMRQCTITVGENGKTVLHAESGTVKIDRELTSSEMNRLSLILGNANLSEESKRTKIAGMVTGIVATQQASQNFEQGMEAESQQQNLQRK</sequence>
<evidence type="ECO:0000313" key="13">
    <source>
        <dbReference type="Proteomes" id="UP000474077"/>
    </source>
</evidence>
<dbReference type="GO" id="GO:0004040">
    <property type="term" value="F:amidase activity"/>
    <property type="evidence" value="ECO:0007669"/>
    <property type="project" value="InterPro"/>
</dbReference>
<evidence type="ECO:0000259" key="2">
    <source>
        <dbReference type="SMART" id="SM00047"/>
    </source>
</evidence>
<dbReference type="Pfam" id="PF01551">
    <property type="entry name" value="Peptidase_M23"/>
    <property type="match status" value="1"/>
</dbReference>
<name>A0A1I4SP80_9BACE</name>
<dbReference type="SUPFAM" id="SSF51261">
    <property type="entry name" value="Duplicated hybrid motif"/>
    <property type="match status" value="1"/>
</dbReference>
<dbReference type="RefSeq" id="WP_005816260.1">
    <property type="nucleotide sequence ID" value="NZ_BAABZH010000001.1"/>
</dbReference>
<keyword evidence="1" id="KW-0378">Hydrolase</keyword>
<dbReference type="InterPro" id="IPR016047">
    <property type="entry name" value="M23ase_b-sheet_dom"/>
</dbReference>
<dbReference type="Proteomes" id="UP000471447">
    <property type="component" value="Unassembled WGS sequence"/>
</dbReference>
<proteinExistence type="predicted"/>
<dbReference type="InterPro" id="IPR002901">
    <property type="entry name" value="MGlyc_endo_b_GlcNAc-like_dom"/>
</dbReference>
<organism evidence="8 9">
    <name type="scientific">Bacteroides xylanisolvens</name>
    <dbReference type="NCBI Taxonomy" id="371601"/>
    <lineage>
        <taxon>Bacteria</taxon>
        <taxon>Pseudomonadati</taxon>
        <taxon>Bacteroidota</taxon>
        <taxon>Bacteroidia</taxon>
        <taxon>Bacteroidales</taxon>
        <taxon>Bacteroidaceae</taxon>
        <taxon>Bacteroides</taxon>
    </lineage>
</organism>
<dbReference type="EMBL" id="WDER01000073">
    <property type="protein sequence ID" value="KAB6079235.1"/>
    <property type="molecule type" value="Genomic_DNA"/>
</dbReference>
<evidence type="ECO:0000313" key="5">
    <source>
        <dbReference type="EMBL" id="KAB6137300.1"/>
    </source>
</evidence>
<accession>A0A1I4SP80</accession>
<evidence type="ECO:0000313" key="11">
    <source>
        <dbReference type="Proteomes" id="UP000435059"/>
    </source>
</evidence>
<dbReference type="EMBL" id="WDCG01000008">
    <property type="protein sequence ID" value="KAB6424219.1"/>
    <property type="molecule type" value="Genomic_DNA"/>
</dbReference>
<dbReference type="Gene3D" id="1.10.530.10">
    <property type="match status" value="1"/>
</dbReference>
<dbReference type="InterPro" id="IPR051056">
    <property type="entry name" value="Glycosyl_Hydrolase_73"/>
</dbReference>
<evidence type="ECO:0000313" key="6">
    <source>
        <dbReference type="EMBL" id="KAB6424219.1"/>
    </source>
</evidence>
<dbReference type="EMBL" id="QROC01000032">
    <property type="protein sequence ID" value="RHK91682.1"/>
    <property type="molecule type" value="Genomic_DNA"/>
</dbReference>
<evidence type="ECO:0000313" key="12">
    <source>
        <dbReference type="Proteomes" id="UP000471447"/>
    </source>
</evidence>
<protein>
    <submittedName>
        <fullName evidence="7">Glucosaminidase</fullName>
    </submittedName>
    <submittedName>
        <fullName evidence="8">Peptidase family M23</fullName>
    </submittedName>
    <submittedName>
        <fullName evidence="3">Peptidoglycan DD-metalloendopeptidase family protein</fullName>
    </submittedName>
</protein>
<evidence type="ECO:0000313" key="3">
    <source>
        <dbReference type="EMBL" id="KAB6079235.1"/>
    </source>
</evidence>
<evidence type="ECO:0000313" key="10">
    <source>
        <dbReference type="Proteomes" id="UP000284417"/>
    </source>
</evidence>
<dbReference type="PANTHER" id="PTHR33308:SF9">
    <property type="entry name" value="PEPTIDOGLYCAN HYDROLASE FLGJ"/>
    <property type="match status" value="1"/>
</dbReference>
<reference evidence="11 12" key="3">
    <citation type="journal article" date="2019" name="Nat. Med.">
        <title>A library of human gut bacterial isolates paired with longitudinal multiomics data enables mechanistic microbiome research.</title>
        <authorList>
            <person name="Poyet M."/>
            <person name="Groussin M."/>
            <person name="Gibbons S.M."/>
            <person name="Avila-Pacheco J."/>
            <person name="Jiang X."/>
            <person name="Kearney S.M."/>
            <person name="Perrotta A.R."/>
            <person name="Berdy B."/>
            <person name="Zhao S."/>
            <person name="Lieberman T.D."/>
            <person name="Swanson P.K."/>
            <person name="Smith M."/>
            <person name="Roesemann S."/>
            <person name="Alexander J.E."/>
            <person name="Rich S.A."/>
            <person name="Livny J."/>
            <person name="Vlamakis H."/>
            <person name="Clish C."/>
            <person name="Bullock K."/>
            <person name="Deik A."/>
            <person name="Scott J."/>
            <person name="Pierce K.A."/>
            <person name="Xavier R.J."/>
            <person name="Alm E.J."/>
        </authorList>
    </citation>
    <scope>NUCLEOTIDE SEQUENCE [LARGE SCALE GENOMIC DNA]</scope>
    <source>
        <strain evidence="5 14">BIOML-A62</strain>
        <strain evidence="6 12">BIOML-A7</strain>
        <strain evidence="3 13">BIOML-A73</strain>
        <strain evidence="4 11">BIOML-A74</strain>
    </source>
</reference>
<evidence type="ECO:0000313" key="8">
    <source>
        <dbReference type="EMBL" id="SFM66294.1"/>
    </source>
</evidence>
<dbReference type="Gene3D" id="2.70.70.10">
    <property type="entry name" value="Glucose Permease (Domain IIA)"/>
    <property type="match status" value="1"/>
</dbReference>
<dbReference type="CDD" id="cd12797">
    <property type="entry name" value="M23_peptidase"/>
    <property type="match status" value="1"/>
</dbReference>
<evidence type="ECO:0000313" key="9">
    <source>
        <dbReference type="Proteomes" id="UP000183766"/>
    </source>
</evidence>
<dbReference type="EMBL" id="WDEH01000022">
    <property type="protein sequence ID" value="KAB6137300.1"/>
    <property type="molecule type" value="Genomic_DNA"/>
</dbReference>
<keyword evidence="11" id="KW-1185">Reference proteome</keyword>
<evidence type="ECO:0000313" key="7">
    <source>
        <dbReference type="EMBL" id="RHK91682.1"/>
    </source>
</evidence>
<dbReference type="GeneID" id="93485248"/>
<dbReference type="Proteomes" id="UP000183766">
    <property type="component" value="Unassembled WGS sequence"/>
</dbReference>
<dbReference type="AlphaFoldDB" id="A0A1I4SP80"/>
<dbReference type="EMBL" id="FOUM01000008">
    <property type="protein sequence ID" value="SFM66294.1"/>
    <property type="molecule type" value="Genomic_DNA"/>
</dbReference>
<reference evidence="7 10" key="2">
    <citation type="submission" date="2018-08" db="EMBL/GenBank/DDBJ databases">
        <title>A genome reference for cultivated species of the human gut microbiota.</title>
        <authorList>
            <person name="Zou Y."/>
            <person name="Xue W."/>
            <person name="Luo G."/>
        </authorList>
    </citation>
    <scope>NUCLEOTIDE SEQUENCE [LARGE SCALE GENOMIC DNA]</scope>
    <source>
        <strain evidence="7 10">AF39-6AC</strain>
    </source>
</reference>
<evidence type="ECO:0000313" key="4">
    <source>
        <dbReference type="EMBL" id="KAB6088135.1"/>
    </source>
</evidence>
<gene>
    <name evidence="7" type="ORF">DW042_19660</name>
    <name evidence="5" type="ORF">GA424_14200</name>
    <name evidence="3" type="ORF">GA560_20500</name>
    <name evidence="4" type="ORF">GA574_10375</name>
    <name evidence="6" type="ORF">GAZ26_09525</name>
    <name evidence="8" type="ORF">SAMN05216250_108102</name>
</gene>